<protein>
    <submittedName>
        <fullName evidence="1">Uncharacterized protein</fullName>
    </submittedName>
</protein>
<dbReference type="EMBL" id="CP000878">
    <property type="protein sequence ID" value="ABX08546.1"/>
    <property type="molecule type" value="Genomic_DNA"/>
</dbReference>
<name>A9B9N4_PROM4</name>
<dbReference type="HOGENOM" id="CLU_2651533_0_0_3"/>
<dbReference type="AlphaFoldDB" id="A9B9N4"/>
<sequence length="76" mass="8547">MLGGFYGFNSVVFEVDTYAEAKGCGCWAWSLMALGGLYALRKIIHHYSADQLKLRREWKVVSEFGNIDIRAASRGD</sequence>
<keyword evidence="2" id="KW-1185">Reference proteome</keyword>
<evidence type="ECO:0000313" key="2">
    <source>
        <dbReference type="Proteomes" id="UP000000788"/>
    </source>
</evidence>
<gene>
    <name evidence="1" type="ordered locus">P9211_06151</name>
</gene>
<organism evidence="1 2">
    <name type="scientific">Prochlorococcus marinus (strain MIT 9211)</name>
    <dbReference type="NCBI Taxonomy" id="93059"/>
    <lineage>
        <taxon>Bacteria</taxon>
        <taxon>Bacillati</taxon>
        <taxon>Cyanobacteriota</taxon>
        <taxon>Cyanophyceae</taxon>
        <taxon>Synechococcales</taxon>
        <taxon>Prochlorococcaceae</taxon>
        <taxon>Prochlorococcus</taxon>
    </lineage>
</organism>
<accession>A9B9N4</accession>
<evidence type="ECO:0000313" key="1">
    <source>
        <dbReference type="EMBL" id="ABX08546.1"/>
    </source>
</evidence>
<dbReference type="RefSeq" id="WP_012195168.1">
    <property type="nucleotide sequence ID" value="NC_009976.1"/>
</dbReference>
<reference evidence="1 2" key="1">
    <citation type="journal article" date="2007" name="PLoS Genet.">
        <title>Patterns and implications of gene gain and loss in the evolution of Prochlorococcus.</title>
        <authorList>
            <person name="Kettler G.C."/>
            <person name="Martiny A.C."/>
            <person name="Huang K."/>
            <person name="Zucker J."/>
            <person name="Coleman M.L."/>
            <person name="Rodrigue S."/>
            <person name="Chen F."/>
            <person name="Lapidus A."/>
            <person name="Ferriera S."/>
            <person name="Johnson J."/>
            <person name="Steglich C."/>
            <person name="Church G.M."/>
            <person name="Richardson P."/>
            <person name="Chisholm S.W."/>
        </authorList>
    </citation>
    <scope>NUCLEOTIDE SEQUENCE [LARGE SCALE GENOMIC DNA]</scope>
    <source>
        <strain evidence="2">MIT 9211</strain>
    </source>
</reference>
<dbReference type="Proteomes" id="UP000000788">
    <property type="component" value="Chromosome"/>
</dbReference>
<proteinExistence type="predicted"/>
<dbReference type="KEGG" id="pmj:P9211_06151"/>